<dbReference type="PROSITE" id="PS00895">
    <property type="entry name" value="3_HYDROXYISOBUT_DH"/>
    <property type="match status" value="1"/>
</dbReference>
<evidence type="ECO:0000313" key="7">
    <source>
        <dbReference type="EMBL" id="MTD32348.1"/>
    </source>
</evidence>
<evidence type="ECO:0000256" key="1">
    <source>
        <dbReference type="ARBA" id="ARBA00009080"/>
    </source>
</evidence>
<keyword evidence="2" id="KW-0560">Oxidoreductase</keyword>
<dbReference type="SUPFAM" id="SSF48179">
    <property type="entry name" value="6-phosphogluconate dehydrogenase C-terminal domain-like"/>
    <property type="match status" value="1"/>
</dbReference>
<dbReference type="InterPro" id="IPR029154">
    <property type="entry name" value="HIBADH-like_NADP-bd"/>
</dbReference>
<dbReference type="GO" id="GO:0051287">
    <property type="term" value="F:NAD binding"/>
    <property type="evidence" value="ECO:0007669"/>
    <property type="project" value="InterPro"/>
</dbReference>
<dbReference type="Pfam" id="PF03446">
    <property type="entry name" value="NAD_binding_2"/>
    <property type="match status" value="1"/>
</dbReference>
<evidence type="ECO:0000313" key="8">
    <source>
        <dbReference type="Proteomes" id="UP000446658"/>
    </source>
</evidence>
<dbReference type="InterPro" id="IPR036291">
    <property type="entry name" value="NAD(P)-bd_dom_sf"/>
</dbReference>
<evidence type="ECO:0000256" key="4">
    <source>
        <dbReference type="PIRSR" id="PIRSR000103-1"/>
    </source>
</evidence>
<dbReference type="InterPro" id="IPR006115">
    <property type="entry name" value="6PGDH_NADP-bd"/>
</dbReference>
<dbReference type="InterPro" id="IPR002204">
    <property type="entry name" value="3-OH-isobutyrate_DH-rel_CS"/>
</dbReference>
<comment type="similarity">
    <text evidence="1">Belongs to the HIBADH-related family.</text>
</comment>
<feature type="domain" description="6-phosphogluconate dehydrogenase NADP-binding" evidence="5">
    <location>
        <begin position="3"/>
        <end position="163"/>
    </location>
</feature>
<keyword evidence="8" id="KW-1185">Reference proteome</keyword>
<dbReference type="PIRSF" id="PIRSF000103">
    <property type="entry name" value="HIBADH"/>
    <property type="match status" value="1"/>
</dbReference>
<dbReference type="InterPro" id="IPR013328">
    <property type="entry name" value="6PGD_dom2"/>
</dbReference>
<dbReference type="InterPro" id="IPR008927">
    <property type="entry name" value="6-PGluconate_DH-like_C_sf"/>
</dbReference>
<dbReference type="RefSeq" id="WP_230368720.1">
    <property type="nucleotide sequence ID" value="NZ_WLYX01000001.1"/>
</dbReference>
<evidence type="ECO:0000256" key="3">
    <source>
        <dbReference type="ARBA" id="ARBA00023027"/>
    </source>
</evidence>
<dbReference type="Pfam" id="PF14833">
    <property type="entry name" value="NAD_binding_11"/>
    <property type="match status" value="1"/>
</dbReference>
<name>A0A844GAS0_9NEIS</name>
<evidence type="ECO:0000259" key="5">
    <source>
        <dbReference type="Pfam" id="PF03446"/>
    </source>
</evidence>
<keyword evidence="3" id="KW-0520">NAD</keyword>
<dbReference type="GO" id="GO:0016491">
    <property type="term" value="F:oxidoreductase activity"/>
    <property type="evidence" value="ECO:0007669"/>
    <property type="project" value="UniProtKB-KW"/>
</dbReference>
<gene>
    <name evidence="7" type="ORF">GKE73_00690</name>
</gene>
<dbReference type="SUPFAM" id="SSF51735">
    <property type="entry name" value="NAD(P)-binding Rossmann-fold domains"/>
    <property type="match status" value="1"/>
</dbReference>
<dbReference type="PANTHER" id="PTHR43060:SF15">
    <property type="entry name" value="3-HYDROXYISOBUTYRATE DEHYDROGENASE-LIKE 1, MITOCHONDRIAL-RELATED"/>
    <property type="match status" value="1"/>
</dbReference>
<evidence type="ECO:0000259" key="6">
    <source>
        <dbReference type="Pfam" id="PF14833"/>
    </source>
</evidence>
<protein>
    <submittedName>
        <fullName evidence="7">NAD-binding protein</fullName>
    </submittedName>
</protein>
<dbReference type="PANTHER" id="PTHR43060">
    <property type="entry name" value="3-HYDROXYISOBUTYRATE DEHYDROGENASE-LIKE 1, MITOCHONDRIAL-RELATED"/>
    <property type="match status" value="1"/>
</dbReference>
<dbReference type="Gene3D" id="1.10.1040.10">
    <property type="entry name" value="N-(1-d-carboxylethyl)-l-norvaline Dehydrogenase, domain 2"/>
    <property type="match status" value="1"/>
</dbReference>
<dbReference type="Proteomes" id="UP000446658">
    <property type="component" value="Unassembled WGS sequence"/>
</dbReference>
<dbReference type="Gene3D" id="3.40.50.720">
    <property type="entry name" value="NAD(P)-binding Rossmann-like Domain"/>
    <property type="match status" value="1"/>
</dbReference>
<sequence length="290" mass="30406">MERIGFIGLGLMGQPMVRRLLASGLSVNVWNRSSDKIAALAASGAHSMPSIAELVRQSDVLMLCVSDTAAVEDVVFAEHGIIHHARARQLLVDFSSIAPEATRSFALRLQQHCGVAWVDAPVSGGVVGAESGKLVIMAGGEAADIERLRLLTAPLAQKLTHMGPVGSGQVTKVCNQLIVAANAMLIAEAVSLAEKNGVNANLLAPALAGGFADSLPLQILAPRMAERSHQPVQWKVATLLKDLDNAMTLAKSSEASSPLAALATQLMRLHAHQGHGSEDLSTVIQLYGDA</sequence>
<comment type="caution">
    <text evidence="7">The sequence shown here is derived from an EMBL/GenBank/DDBJ whole genome shotgun (WGS) entry which is preliminary data.</text>
</comment>
<dbReference type="EMBL" id="WLYX01000001">
    <property type="protein sequence ID" value="MTD32348.1"/>
    <property type="molecule type" value="Genomic_DNA"/>
</dbReference>
<proteinExistence type="inferred from homology"/>
<organism evidence="7 8">
    <name type="scientific">Paludibacterium denitrificans</name>
    <dbReference type="NCBI Taxonomy" id="2675226"/>
    <lineage>
        <taxon>Bacteria</taxon>
        <taxon>Pseudomonadati</taxon>
        <taxon>Pseudomonadota</taxon>
        <taxon>Betaproteobacteria</taxon>
        <taxon>Neisseriales</taxon>
        <taxon>Chromobacteriaceae</taxon>
        <taxon>Paludibacterium</taxon>
    </lineage>
</organism>
<accession>A0A844GAS0</accession>
<dbReference type="InterPro" id="IPR015815">
    <property type="entry name" value="HIBADH-related"/>
</dbReference>
<dbReference type="GO" id="GO:0016054">
    <property type="term" value="P:organic acid catabolic process"/>
    <property type="evidence" value="ECO:0007669"/>
    <property type="project" value="UniProtKB-ARBA"/>
</dbReference>
<evidence type="ECO:0000256" key="2">
    <source>
        <dbReference type="ARBA" id="ARBA00023002"/>
    </source>
</evidence>
<reference evidence="7 8" key="1">
    <citation type="submission" date="2019-11" db="EMBL/GenBank/DDBJ databases">
        <title>Draft genome sequence of Paludibacterium sp. dN18-1.</title>
        <authorList>
            <person name="Im W.-T."/>
        </authorList>
    </citation>
    <scope>NUCLEOTIDE SEQUENCE [LARGE SCALE GENOMIC DNA]</scope>
    <source>
        <strain evidence="8">dN 18-1</strain>
    </source>
</reference>
<dbReference type="AlphaFoldDB" id="A0A844GAS0"/>
<feature type="domain" description="3-hydroxyisobutyrate dehydrogenase-like NAD-binding" evidence="6">
    <location>
        <begin position="166"/>
        <end position="287"/>
    </location>
</feature>
<feature type="active site" evidence="4">
    <location>
        <position position="172"/>
    </location>
</feature>
<dbReference type="GO" id="GO:0050661">
    <property type="term" value="F:NADP binding"/>
    <property type="evidence" value="ECO:0007669"/>
    <property type="project" value="InterPro"/>
</dbReference>